<gene>
    <name evidence="1" type="ORF">QFC20_004941</name>
</gene>
<evidence type="ECO:0000313" key="1">
    <source>
        <dbReference type="EMBL" id="KAJ9102834.1"/>
    </source>
</evidence>
<reference evidence="1" key="1">
    <citation type="submission" date="2023-04" db="EMBL/GenBank/DDBJ databases">
        <title>Draft Genome sequencing of Naganishia species isolated from polar environments using Oxford Nanopore Technology.</title>
        <authorList>
            <person name="Leo P."/>
            <person name="Venkateswaran K."/>
        </authorList>
    </citation>
    <scope>NUCLEOTIDE SEQUENCE</scope>
    <source>
        <strain evidence="1">MNA-CCFEE 5262</strain>
    </source>
</reference>
<protein>
    <submittedName>
        <fullName evidence="1">Uncharacterized protein</fullName>
    </submittedName>
</protein>
<proteinExistence type="predicted"/>
<organism evidence="1 2">
    <name type="scientific">Naganishia adeliensis</name>
    <dbReference type="NCBI Taxonomy" id="92952"/>
    <lineage>
        <taxon>Eukaryota</taxon>
        <taxon>Fungi</taxon>
        <taxon>Dikarya</taxon>
        <taxon>Basidiomycota</taxon>
        <taxon>Agaricomycotina</taxon>
        <taxon>Tremellomycetes</taxon>
        <taxon>Filobasidiales</taxon>
        <taxon>Filobasidiaceae</taxon>
        <taxon>Naganishia</taxon>
    </lineage>
</organism>
<keyword evidence="2" id="KW-1185">Reference proteome</keyword>
<evidence type="ECO:0000313" key="2">
    <source>
        <dbReference type="Proteomes" id="UP001230649"/>
    </source>
</evidence>
<sequence length="3781" mass="415013">MKIKKHPKRTSVAHPDIEALITRINVCPTSDLATLIKTEVPPNTPWRYPRGDLHSWIPVLDRLDGILGDLLETYTIDRPDATTVQGRKFDGQDRELILEILRFERILLDNSTSRKIYASYDRLQALLFTQDLQVLHATILLILRPSQQYGSHTPFELSNNKVVRGRLLKIVMSGGGWGKLKELGYDMVKLAKMSELEGGETVPTGDHDHDLDLPTGFYDLSTQFYRPSSSDNPGFTTATATAANRGQRHPSRRNSNDRHRNSGSSPLRPVLAGMEEHTFETPSRPSAGVVRREPIVDATPITPFTPFASRPAPAPVAEGSSSVTSFSRAYTNSDGLTVLYVPATSVVPLVKDGSRDAMGVLGMLLESHAELRGVAVEVRGEGGQGRGEQGRGLDHMVSSGDTVSATASKKTPANKYAALNEAMREEQFELLCRLRIMLMMDVKDGKMSLRVKEDVACMLEIRLAALATYLYLTSEDKAQTELFLYEPNMVAQLADLVNPNSKVSDRIVAPAFMALDACAHYRYKCTEVVAALNANVAHGTLMNCYREIIKRLGTDQGAPHELVDSVLSFVAFLAASSGYGNMLVGAGIIPLIIDLIKVEHPARGGYVARAMGLIDNMMYTSNNAFNIFCNANGLQTLNHRITVEVDRLISGEYAQSIATESDLLRRTTPLKLMLRSVHRLMQASGTVDALRNLIDSELPKSLLKIFNNVDKMGASVFALAIHVTAAFVHNEPTSLSILQEMKLPDALYDALERNRQASFEILSAVPNAVGAFCLNATGMDLTVQRREVLGRLVNNCADPAYRDILRERDNASFLGTSLDELARHHPPLKPILLDALATLLKDLVTQGETAAVFNQWEPFKYRLMTVEDEQQKTGKKDEPEAETSAPSMESDDAPVRPQIDAHGRTSYTFNSTDYKSTKKDDNQIEVTIDIVAQLMQGLFHNTQLGKDFLAQDGLKLVLDIYGSPSLRNSFATSATAERLHIVLRSLAEASLSKVLNGIIERVRTVMDSCRGLWDSEMQTSYLSPLISALAVESAEQKNADFRRLVHLNNLLSALCNLYITVGFAHGKVASSFLQALGASAGSTFLPDLGKLHRACIWENILLKMKVATAKIDKDIAEKKDAEPTAPDGVFSPAIERSDLGAALLDPTASATGAAKQAVEEPNFNSVKSIAHSIPAMLTPFFQGVIKMLLFRRAEASHKVQAIPTANTLAQMMKDYLEVLPKTEEQDYLLSVYSSSMISIVHAFLFDERTTQGSLQTMLLVAFHKAGGMQLLNRLVLDYAQELESLSAEAKDASEPGSTEDPKIGAKRRFKAFHCHQRFQTIMHLIKSLIANKSVLESSQTIMMTTKDKEPTDPDYFMPQELLISLRLSVFDSIETVWKSDWLLQAPLPSTRSAVQAILSLLENVPEPSSSASSGRDTPHPFSRMADLNSILGNMGQVNIPRPQGPGAPGLPGSISLPTRPRLTVNEAFVETLIEMGFTRHASTVALTRLNNNLLAATEYLLTNAHLIPEPEAGANAGNAQPATGSVDASAPQAGAPAENANASASTGPSADAVEGSTSAPAVLESANKDKDVDMTPVDDTESKKKREEIVQDRKSFTEKRKETYGALPTRAISLVDVHEQLIFDFRNAFLESAEGIEAISKSLEEFGPGQLPKDEKSQLALTARLRLLAVVAHQPTFGHKVDEARRQALLDKLLALPVRNEDGKRTRWLSGLLLGAESLFFWGESIKESKTGDAPVSTIIKGPLYLESRRRLFDLDMDILRDADLNIDEIIAILRSLVVLTRDRNLAQAFLEGDHSLQDLFRLFNISQQDNKYMQSCASLIAMIMRHLVEDEGILRKSMQKEIRVWFQKQRSNQSSVQHFVSNLRSAVLRDPDVFVKATAAECALTGVEAGRNGAFNIQLIDAKSSENADTKASDEMGDSMQVDDPFQETSEDARKPGLQKVMQFLISDLVAYSKPEKQRQIEQDSSLTSTEKRLGGNFLVLTELLGSYLDCKSALLSSTKRLGKESAMNVRSRSSILNVLLNHYATNIAFDVDVCRTQSQSITEAQRSRLNFSNWSSSAIVALCSDPTSQANTPLKDISSVVVNVRKTVMDVLARAIKDTSSSTESLNTRYGRLWALAELCYRLLTAKSTVQAKSHDDSSLHIAKIMLEKGFVPLLTSVLGEIDLNYPQVKVLITAIMQPLDYLTKLSMKMAKAEKSRIADVEMSDNDTLTSEEEDEDEEMAGPDEEAEAPDMYRNSSLGMFGGAMDDYLEGEDEEGDDDDDLEGDHYDDDDIGDEDSEDTEPSSDEEEDEGAELAEEWDEEGMDLEDDEDEMEMEDDANEFMMNDGVEDLADGEADLMDGDVILDGMDGMDGMEGDMDDEEGMFDDEDDMDDEFDDEDDEQSEIFEEYDALDSVVVNPLASASMPSAQMNNWGWAQPVRTSSQDEGSGQTRRRGHRFIDESGYALFGRNRGPVPNVASVASHPLLQEDSSANSVPAAGQGAHRMPQALQRPRDLPGLIRALDSLMGGNAMQVLETLTGGANHQHGEHTIRIETGSHGTEIRVGNRSVHYGPGGVPGASSAPAPNTQTIESTPQPTLNRWQEEEKIVAVIDAQDRLNKIIGHIVNVLLPAARKADEDAKAKKAEVEAARKRKEGEEEAARKKAEEEKAEEEARLRRESGEEEAIEADEAQEVEEAVPAASNDVDMATSEGPADDADRPRVTIMIHGEEVDITETGIDPEFLEALPDDMREDVVNQHLRERRRSAAGNNQPLAASQISPEFLDALPPEIRAEVIQQEAIEAARQASDNMAAGGAVPRDAGATAAVGGTGSADRSSFLAGLDPALRRVVMIDDEQMAVALRDMGLPVPQALASASRANTAGRAPAPAGEEGGIESTAKKPPPRDTIQLLDKAGIASLMRLLFFPEGFRKNYLHRILGNLCENSRNRADVINLLLGVLQDESGDLSLIDRQSAKPTVKPTIGHTPKTTPRRKAVPETPATHVSSSVNMLSGLQAAVVPSFVAQRSFEALHHIISNNEQVAIYFLSEQEVPLVNKKAAQKKARTNKAATQATYPIVILLRLLERQQILQASNLMEMLTALLAMLTKPLTQLPKKPVVTTEATEQKDDSGNTASAATTEANAPAAESTSSKRPADASTDSPLTGPPSLPLEVLRLVVNILNNGECSSRTFSHTLTLIQHLSSIAEAKQIITDELRDRAASLGVILTNDLQQLAVELEKSEGNAQDVDVSRFSPASSTQAKLLRILKTLDYMHSSKTPGSSGWDAAGMASVAKGSATLSEDEERVSSIFESLSFNTLWDALGECLSVVEKRPESIGIGTVLLPLVESLMVVSKYSSAKAAASRDQRSGSVALSPMSPRESSAPELDPFLKFTNQHRAVLNMMVRNNPALMSGSFSLLVLNPRVLDFDNKRNWFTQQLRKKPAGRDVGGPINLNVRRQDVFNDSYRVLAGKSGEAIKYGKLNVKFHGEEGVDAGGVTREWYTVIAQSIFNPGYCLFEPCAADQLTYQPSRQSWVNPEHIGFFRFIGKIIGKAIYDGRLLDAYFSRAFYKQMLGRKVDIRDLESVDPEYHKSLVWMLENDITNVVDLDFTLEVDEFGAKQVVDLKENGSQIPVTEENKQEYVKLVVENRLETAIKDQVKAFLDGFYEIIPRSLISIFDPDQLELLISGISVIDVDELKNATVLHGWKNGDAEISWFWRALRSFSQEERARFLMFVTSSSRVPLGGFSQLQGSSGTQPFQIHKLYRTDVLPSAATCFNELLLPSYSSYEELRAKLLTAITEGAAYFGRA</sequence>
<name>A0ACC2VTR2_9TREE</name>
<dbReference type="Proteomes" id="UP001230649">
    <property type="component" value="Unassembled WGS sequence"/>
</dbReference>
<comment type="caution">
    <text evidence="1">The sequence shown here is derived from an EMBL/GenBank/DDBJ whole genome shotgun (WGS) entry which is preliminary data.</text>
</comment>
<dbReference type="EMBL" id="JASBWS010000062">
    <property type="protein sequence ID" value="KAJ9102834.1"/>
    <property type="molecule type" value="Genomic_DNA"/>
</dbReference>
<accession>A0ACC2VTR2</accession>